<dbReference type="Proteomes" id="UP000018780">
    <property type="component" value="Chromosome"/>
</dbReference>
<sequence length="44" mass="4477">MPLGGNFRAINRAGPRRAKGPAPRPTGKVHSMEGTAAGGSPPPR</sequence>
<evidence type="ECO:0000313" key="3">
    <source>
        <dbReference type="Proteomes" id="UP000018780"/>
    </source>
</evidence>
<organism evidence="2 3">
    <name type="scientific">Leisingera methylohalidivorans DSM 14336</name>
    <dbReference type="NCBI Taxonomy" id="999552"/>
    <lineage>
        <taxon>Bacteria</taxon>
        <taxon>Pseudomonadati</taxon>
        <taxon>Pseudomonadota</taxon>
        <taxon>Alphaproteobacteria</taxon>
        <taxon>Rhodobacterales</taxon>
        <taxon>Roseobacteraceae</taxon>
        <taxon>Leisingera</taxon>
    </lineage>
</organism>
<reference evidence="2 3" key="1">
    <citation type="submission" date="2013-09" db="EMBL/GenBank/DDBJ databases">
        <authorList>
            <consortium name="DOE Joint Genome Institute"/>
            <person name="Klenk H.-P."/>
            <person name="Huntemann M."/>
            <person name="Han J."/>
            <person name="Chen A."/>
            <person name="Kyrpides N."/>
            <person name="Mavromatis K."/>
            <person name="Markowitz V."/>
            <person name="Palaniappan K."/>
            <person name="Ivanova N."/>
            <person name="Schaumberg A."/>
            <person name="Pati A."/>
            <person name="Liolios K."/>
            <person name="Nordberg H.P."/>
            <person name="Cantor M.N."/>
            <person name="Hua S.X."/>
            <person name="Woyke T."/>
        </authorList>
    </citation>
    <scope>NUCLEOTIDE SEQUENCE [LARGE SCALE GENOMIC DNA]</scope>
    <source>
        <strain evidence="2 3">DSM 14336</strain>
    </source>
</reference>
<evidence type="ECO:0000256" key="1">
    <source>
        <dbReference type="SAM" id="MobiDB-lite"/>
    </source>
</evidence>
<proteinExistence type="predicted"/>
<gene>
    <name evidence="2" type="ORF">METH_05270</name>
</gene>
<dbReference type="PATRIC" id="fig|999552.6.peg.1054"/>
<dbReference type="AlphaFoldDB" id="V9VYS9"/>
<feature type="region of interest" description="Disordered" evidence="1">
    <location>
        <begin position="1"/>
        <end position="44"/>
    </location>
</feature>
<protein>
    <submittedName>
        <fullName evidence="2">Uncharacterized protein</fullName>
    </submittedName>
</protein>
<accession>V9VYS9</accession>
<dbReference type="EMBL" id="CP006773">
    <property type="protein sequence ID" value="AHD02899.1"/>
    <property type="molecule type" value="Genomic_DNA"/>
</dbReference>
<evidence type="ECO:0000313" key="2">
    <source>
        <dbReference type="EMBL" id="AHD02899.1"/>
    </source>
</evidence>
<keyword evidence="3" id="KW-1185">Reference proteome</keyword>
<dbReference type="KEGG" id="lmd:METH_05270"/>
<dbReference type="HOGENOM" id="CLU_3218097_0_0_5"/>
<name>V9VYS9_9RHOB</name>